<dbReference type="HOGENOM" id="CLU_2850998_0_0_1"/>
<evidence type="ECO:0000313" key="1">
    <source>
        <dbReference type="EMBL" id="KIM70502.1"/>
    </source>
</evidence>
<organism evidence="1 2">
    <name type="scientific">Scleroderma citrinum Foug A</name>
    <dbReference type="NCBI Taxonomy" id="1036808"/>
    <lineage>
        <taxon>Eukaryota</taxon>
        <taxon>Fungi</taxon>
        <taxon>Dikarya</taxon>
        <taxon>Basidiomycota</taxon>
        <taxon>Agaricomycotina</taxon>
        <taxon>Agaricomycetes</taxon>
        <taxon>Agaricomycetidae</taxon>
        <taxon>Boletales</taxon>
        <taxon>Sclerodermatineae</taxon>
        <taxon>Sclerodermataceae</taxon>
        <taxon>Scleroderma</taxon>
    </lineage>
</organism>
<reference evidence="1 2" key="1">
    <citation type="submission" date="2014-04" db="EMBL/GenBank/DDBJ databases">
        <authorList>
            <consortium name="DOE Joint Genome Institute"/>
            <person name="Kuo A."/>
            <person name="Kohler A."/>
            <person name="Nagy L.G."/>
            <person name="Floudas D."/>
            <person name="Copeland A."/>
            <person name="Barry K.W."/>
            <person name="Cichocki N."/>
            <person name="Veneault-Fourrey C."/>
            <person name="LaButti K."/>
            <person name="Lindquist E.A."/>
            <person name="Lipzen A."/>
            <person name="Lundell T."/>
            <person name="Morin E."/>
            <person name="Murat C."/>
            <person name="Sun H."/>
            <person name="Tunlid A."/>
            <person name="Henrissat B."/>
            <person name="Grigoriev I.V."/>
            <person name="Hibbett D.S."/>
            <person name="Martin F."/>
            <person name="Nordberg H.P."/>
            <person name="Cantor M.N."/>
            <person name="Hua S.X."/>
        </authorList>
    </citation>
    <scope>NUCLEOTIDE SEQUENCE [LARGE SCALE GENOMIC DNA]</scope>
    <source>
        <strain evidence="1 2">Foug A</strain>
    </source>
</reference>
<dbReference type="InParanoid" id="A0A0C3AZT0"/>
<dbReference type="EMBL" id="KN822004">
    <property type="protein sequence ID" value="KIM70502.1"/>
    <property type="molecule type" value="Genomic_DNA"/>
</dbReference>
<protein>
    <submittedName>
        <fullName evidence="1">Uncharacterized protein</fullName>
    </submittedName>
</protein>
<reference evidence="2" key="2">
    <citation type="submission" date="2015-01" db="EMBL/GenBank/DDBJ databases">
        <title>Evolutionary Origins and Diversification of the Mycorrhizal Mutualists.</title>
        <authorList>
            <consortium name="DOE Joint Genome Institute"/>
            <consortium name="Mycorrhizal Genomics Consortium"/>
            <person name="Kohler A."/>
            <person name="Kuo A."/>
            <person name="Nagy L.G."/>
            <person name="Floudas D."/>
            <person name="Copeland A."/>
            <person name="Barry K.W."/>
            <person name="Cichocki N."/>
            <person name="Veneault-Fourrey C."/>
            <person name="LaButti K."/>
            <person name="Lindquist E.A."/>
            <person name="Lipzen A."/>
            <person name="Lundell T."/>
            <person name="Morin E."/>
            <person name="Murat C."/>
            <person name="Riley R."/>
            <person name="Ohm R."/>
            <person name="Sun H."/>
            <person name="Tunlid A."/>
            <person name="Henrissat B."/>
            <person name="Grigoriev I.V."/>
            <person name="Hibbett D.S."/>
            <person name="Martin F."/>
        </authorList>
    </citation>
    <scope>NUCLEOTIDE SEQUENCE [LARGE SCALE GENOMIC DNA]</scope>
    <source>
        <strain evidence="2">Foug A</strain>
    </source>
</reference>
<dbReference type="Proteomes" id="UP000053989">
    <property type="component" value="Unassembled WGS sequence"/>
</dbReference>
<proteinExistence type="predicted"/>
<keyword evidence="2" id="KW-1185">Reference proteome</keyword>
<gene>
    <name evidence="1" type="ORF">SCLCIDRAFT_1206638</name>
</gene>
<accession>A0A0C3AZT0</accession>
<sequence length="65" mass="7709">MRDFPRWTETNDCLRFKRVDHGVGAVSEAERAEILKFRCLAVTFRYSDLSSFFSHVYLSRFVKSE</sequence>
<evidence type="ECO:0000313" key="2">
    <source>
        <dbReference type="Proteomes" id="UP000053989"/>
    </source>
</evidence>
<name>A0A0C3AZT0_9AGAM</name>
<dbReference type="AlphaFoldDB" id="A0A0C3AZT0"/>